<gene>
    <name evidence="2" type="ORF">SASPL_109613</name>
</gene>
<reference evidence="2" key="2">
    <citation type="submission" date="2020-08" db="EMBL/GenBank/DDBJ databases">
        <title>Plant Genome Project.</title>
        <authorList>
            <person name="Zhang R.-G."/>
        </authorList>
    </citation>
    <scope>NUCLEOTIDE SEQUENCE</scope>
    <source>
        <strain evidence="2">Huo1</strain>
        <tissue evidence="2">Leaf</tissue>
    </source>
</reference>
<organism evidence="2">
    <name type="scientific">Salvia splendens</name>
    <name type="common">Scarlet sage</name>
    <dbReference type="NCBI Taxonomy" id="180675"/>
    <lineage>
        <taxon>Eukaryota</taxon>
        <taxon>Viridiplantae</taxon>
        <taxon>Streptophyta</taxon>
        <taxon>Embryophyta</taxon>
        <taxon>Tracheophyta</taxon>
        <taxon>Spermatophyta</taxon>
        <taxon>Magnoliopsida</taxon>
        <taxon>eudicotyledons</taxon>
        <taxon>Gunneridae</taxon>
        <taxon>Pentapetalae</taxon>
        <taxon>asterids</taxon>
        <taxon>lamiids</taxon>
        <taxon>Lamiales</taxon>
        <taxon>Lamiaceae</taxon>
        <taxon>Nepetoideae</taxon>
        <taxon>Mentheae</taxon>
        <taxon>Salviinae</taxon>
        <taxon>Salvia</taxon>
        <taxon>Salvia subgen. Calosphace</taxon>
        <taxon>core Calosphace</taxon>
    </lineage>
</organism>
<accession>A0A8X9A9D0</accession>
<evidence type="ECO:0000313" key="3">
    <source>
        <dbReference type="Proteomes" id="UP000298416"/>
    </source>
</evidence>
<comment type="caution">
    <text evidence="2">The sequence shown here is derived from an EMBL/GenBank/DDBJ whole genome shotgun (WGS) entry which is preliminary data.</text>
</comment>
<dbReference type="AlphaFoldDB" id="A0A8X9A9D0"/>
<evidence type="ECO:0000313" key="2">
    <source>
        <dbReference type="EMBL" id="KAG6431534.1"/>
    </source>
</evidence>
<dbReference type="Proteomes" id="UP000298416">
    <property type="component" value="Unassembled WGS sequence"/>
</dbReference>
<reference evidence="2" key="1">
    <citation type="submission" date="2018-01" db="EMBL/GenBank/DDBJ databases">
        <authorList>
            <person name="Mao J.F."/>
        </authorList>
    </citation>
    <scope>NUCLEOTIDE SEQUENCE</scope>
    <source>
        <strain evidence="2">Huo1</strain>
        <tissue evidence="2">Leaf</tissue>
    </source>
</reference>
<feature type="compositionally biased region" description="Low complexity" evidence="1">
    <location>
        <begin position="143"/>
        <end position="155"/>
    </location>
</feature>
<dbReference type="EMBL" id="PNBA02000003">
    <property type="protein sequence ID" value="KAG6431534.1"/>
    <property type="molecule type" value="Genomic_DNA"/>
</dbReference>
<sequence length="155" mass="17192">MTALASRKSSGPRFLLRLGFHLRRLHLATLLPQTGLPDPRKPLQLHNPFPQLLTRPVRFTKPDRLILKPVREAPGPPGSSEEDVYVLPYEPPRFVSMQLAQSRRRHRQLARAAVRELEQIDSAAVGYEEFAGADRHRGGGIGDESAGGADPPLLP</sequence>
<name>A0A8X9A9D0_SALSN</name>
<proteinExistence type="predicted"/>
<keyword evidence="3" id="KW-1185">Reference proteome</keyword>
<protein>
    <submittedName>
        <fullName evidence="2">Uncharacterized protein</fullName>
    </submittedName>
</protein>
<evidence type="ECO:0000256" key="1">
    <source>
        <dbReference type="SAM" id="MobiDB-lite"/>
    </source>
</evidence>
<feature type="region of interest" description="Disordered" evidence="1">
    <location>
        <begin position="132"/>
        <end position="155"/>
    </location>
</feature>